<accession>A0A2N5XRT7</accession>
<evidence type="ECO:0000313" key="9">
    <source>
        <dbReference type="Proteomes" id="UP000234881"/>
    </source>
</evidence>
<evidence type="ECO:0000313" key="8">
    <source>
        <dbReference type="EMBL" id="PLW77204.1"/>
    </source>
</evidence>
<reference evidence="8 9" key="1">
    <citation type="submission" date="2018-01" db="EMBL/GenBank/DDBJ databases">
        <title>The draft genome sequence of Cohaesibacter sp. H1304.</title>
        <authorList>
            <person name="Wang N.-N."/>
            <person name="Du Z.-J."/>
        </authorList>
    </citation>
    <scope>NUCLEOTIDE SEQUENCE [LARGE SCALE GENOMIC DNA]</scope>
    <source>
        <strain evidence="8 9">H1304</strain>
    </source>
</reference>
<evidence type="ECO:0000256" key="1">
    <source>
        <dbReference type="ARBA" id="ARBA00004651"/>
    </source>
</evidence>
<comment type="similarity">
    <text evidence="2 7">Belongs to the UPF0056 (MarC) family.</text>
</comment>
<feature type="transmembrane region" description="Helical" evidence="7">
    <location>
        <begin position="185"/>
        <end position="206"/>
    </location>
</feature>
<evidence type="ECO:0000256" key="7">
    <source>
        <dbReference type="RuleBase" id="RU362048"/>
    </source>
</evidence>
<keyword evidence="6 7" id="KW-0472">Membrane</keyword>
<sequence length="210" mass="22518">MDSAELTKAFGAFFAIMNPFVNLPLFLALTTKFSVVQQRTLAVKVILFSAIMCAVILFAGQQIIGFFGISIDLFRIAGGIVLAHIAWSMLNGQDITSHHGTDGEKEHMADLSGLAFYPITFPMIVGPGTIATLIIYAGHTQGIKEFIYIGGVVAVILAILFVALFFASFFGKVLSDTMRVIMTRLMGMILLAIAVEMIVAGVKAVLPGLA</sequence>
<gene>
    <name evidence="8" type="ORF">C0081_10675</name>
</gene>
<feature type="transmembrane region" description="Helical" evidence="7">
    <location>
        <begin position="6"/>
        <end position="29"/>
    </location>
</feature>
<dbReference type="EMBL" id="PKUQ01000018">
    <property type="protein sequence ID" value="PLW77204.1"/>
    <property type="molecule type" value="Genomic_DNA"/>
</dbReference>
<dbReference type="InterPro" id="IPR002771">
    <property type="entry name" value="Multi_antbiot-R_MarC"/>
</dbReference>
<evidence type="ECO:0000256" key="6">
    <source>
        <dbReference type="ARBA" id="ARBA00023136"/>
    </source>
</evidence>
<evidence type="ECO:0000256" key="2">
    <source>
        <dbReference type="ARBA" id="ARBA00009784"/>
    </source>
</evidence>
<dbReference type="GO" id="GO:0005886">
    <property type="term" value="C:plasma membrane"/>
    <property type="evidence" value="ECO:0007669"/>
    <property type="project" value="UniProtKB-SubCell"/>
</dbReference>
<evidence type="ECO:0000256" key="4">
    <source>
        <dbReference type="ARBA" id="ARBA00022692"/>
    </source>
</evidence>
<dbReference type="RefSeq" id="WP_101533820.1">
    <property type="nucleotide sequence ID" value="NZ_JBFHIU010000107.1"/>
</dbReference>
<feature type="transmembrane region" description="Helical" evidence="7">
    <location>
        <begin position="66"/>
        <end position="90"/>
    </location>
</feature>
<organism evidence="8 9">
    <name type="scientific">Cohaesibacter celericrescens</name>
    <dbReference type="NCBI Taxonomy" id="2067669"/>
    <lineage>
        <taxon>Bacteria</taxon>
        <taxon>Pseudomonadati</taxon>
        <taxon>Pseudomonadota</taxon>
        <taxon>Alphaproteobacteria</taxon>
        <taxon>Hyphomicrobiales</taxon>
        <taxon>Cohaesibacteraceae</taxon>
    </lineage>
</organism>
<keyword evidence="5 7" id="KW-1133">Transmembrane helix</keyword>
<evidence type="ECO:0000256" key="3">
    <source>
        <dbReference type="ARBA" id="ARBA00022475"/>
    </source>
</evidence>
<comment type="subcellular location">
    <subcellularLocation>
        <location evidence="1 7">Cell membrane</location>
        <topology evidence="1 7">Multi-pass membrane protein</topology>
    </subcellularLocation>
</comment>
<feature type="transmembrane region" description="Helical" evidence="7">
    <location>
        <begin position="147"/>
        <end position="173"/>
    </location>
</feature>
<keyword evidence="9" id="KW-1185">Reference proteome</keyword>
<evidence type="ECO:0000256" key="5">
    <source>
        <dbReference type="ARBA" id="ARBA00022989"/>
    </source>
</evidence>
<dbReference type="PANTHER" id="PTHR33508">
    <property type="entry name" value="UPF0056 MEMBRANE PROTEIN YHCE"/>
    <property type="match status" value="1"/>
</dbReference>
<dbReference type="AlphaFoldDB" id="A0A2N5XRT7"/>
<keyword evidence="3" id="KW-1003">Cell membrane</keyword>
<dbReference type="OrthoDB" id="21094at2"/>
<dbReference type="Proteomes" id="UP000234881">
    <property type="component" value="Unassembled WGS sequence"/>
</dbReference>
<dbReference type="NCBIfam" id="TIGR00427">
    <property type="entry name" value="NAAT family transporter"/>
    <property type="match status" value="1"/>
</dbReference>
<name>A0A2N5XRT7_9HYPH</name>
<feature type="transmembrane region" description="Helical" evidence="7">
    <location>
        <begin position="111"/>
        <end position="135"/>
    </location>
</feature>
<dbReference type="Pfam" id="PF01914">
    <property type="entry name" value="MarC"/>
    <property type="match status" value="1"/>
</dbReference>
<protein>
    <recommendedName>
        <fullName evidence="7">UPF0056 membrane protein</fullName>
    </recommendedName>
</protein>
<feature type="transmembrane region" description="Helical" evidence="7">
    <location>
        <begin position="41"/>
        <end position="60"/>
    </location>
</feature>
<proteinExistence type="inferred from homology"/>
<dbReference type="PANTHER" id="PTHR33508:SF1">
    <property type="entry name" value="UPF0056 MEMBRANE PROTEIN YHCE"/>
    <property type="match status" value="1"/>
</dbReference>
<comment type="caution">
    <text evidence="8">The sequence shown here is derived from an EMBL/GenBank/DDBJ whole genome shotgun (WGS) entry which is preliminary data.</text>
</comment>
<keyword evidence="4 7" id="KW-0812">Transmembrane</keyword>